<dbReference type="PANTHER" id="PTHR30151:SF38">
    <property type="entry name" value="ALIPHATIC SULFONATES TRANSPORT PERMEASE PROTEIN SSUC-RELATED"/>
    <property type="match status" value="1"/>
</dbReference>
<keyword evidence="4 7" id="KW-0812">Transmembrane</keyword>
<comment type="subcellular location">
    <subcellularLocation>
        <location evidence="1 7">Cell membrane</location>
        <topology evidence="1 7">Multi-pass membrane protein</topology>
    </subcellularLocation>
</comment>
<dbReference type="AlphaFoldDB" id="A0A8J2TVU7"/>
<keyword evidence="5 7" id="KW-1133">Transmembrane helix</keyword>
<dbReference type="InterPro" id="IPR035906">
    <property type="entry name" value="MetI-like_sf"/>
</dbReference>
<organism evidence="9 10">
    <name type="scientific">Sediminivirga luteola</name>
    <dbReference type="NCBI Taxonomy" id="1774748"/>
    <lineage>
        <taxon>Bacteria</taxon>
        <taxon>Bacillati</taxon>
        <taxon>Actinomycetota</taxon>
        <taxon>Actinomycetes</taxon>
        <taxon>Micrococcales</taxon>
        <taxon>Brevibacteriaceae</taxon>
        <taxon>Sediminivirga</taxon>
    </lineage>
</organism>
<keyword evidence="2 7" id="KW-0813">Transport</keyword>
<evidence type="ECO:0000256" key="3">
    <source>
        <dbReference type="ARBA" id="ARBA00022475"/>
    </source>
</evidence>
<evidence type="ECO:0000259" key="8">
    <source>
        <dbReference type="PROSITE" id="PS50928"/>
    </source>
</evidence>
<feature type="transmembrane region" description="Helical" evidence="7">
    <location>
        <begin position="21"/>
        <end position="48"/>
    </location>
</feature>
<keyword evidence="6 7" id="KW-0472">Membrane</keyword>
<evidence type="ECO:0000256" key="2">
    <source>
        <dbReference type="ARBA" id="ARBA00022448"/>
    </source>
</evidence>
<evidence type="ECO:0000313" key="10">
    <source>
        <dbReference type="Proteomes" id="UP000616114"/>
    </source>
</evidence>
<evidence type="ECO:0000313" key="9">
    <source>
        <dbReference type="EMBL" id="GGA05216.1"/>
    </source>
</evidence>
<evidence type="ECO:0000256" key="1">
    <source>
        <dbReference type="ARBA" id="ARBA00004651"/>
    </source>
</evidence>
<keyword evidence="3" id="KW-1003">Cell membrane</keyword>
<protein>
    <submittedName>
        <fullName evidence="9">ABC transporter permease</fullName>
    </submittedName>
</protein>
<comment type="caution">
    <text evidence="9">The sequence shown here is derived from an EMBL/GenBank/DDBJ whole genome shotgun (WGS) entry which is preliminary data.</text>
</comment>
<evidence type="ECO:0000256" key="4">
    <source>
        <dbReference type="ARBA" id="ARBA00022692"/>
    </source>
</evidence>
<gene>
    <name evidence="9" type="primary">ssuC</name>
    <name evidence="9" type="ORF">GCM10011333_04980</name>
</gene>
<dbReference type="GO" id="GO:0005886">
    <property type="term" value="C:plasma membrane"/>
    <property type="evidence" value="ECO:0007669"/>
    <property type="project" value="UniProtKB-SubCell"/>
</dbReference>
<evidence type="ECO:0000256" key="5">
    <source>
        <dbReference type="ARBA" id="ARBA00022989"/>
    </source>
</evidence>
<dbReference type="EMBL" id="BMFY01000002">
    <property type="protein sequence ID" value="GGA05216.1"/>
    <property type="molecule type" value="Genomic_DNA"/>
</dbReference>
<dbReference type="Proteomes" id="UP000616114">
    <property type="component" value="Unassembled WGS sequence"/>
</dbReference>
<dbReference type="InterPro" id="IPR000515">
    <property type="entry name" value="MetI-like"/>
</dbReference>
<feature type="transmembrane region" description="Helical" evidence="7">
    <location>
        <begin position="235"/>
        <end position="253"/>
    </location>
</feature>
<dbReference type="Pfam" id="PF00528">
    <property type="entry name" value="BPD_transp_1"/>
    <property type="match status" value="1"/>
</dbReference>
<accession>A0A8J2TVU7</accession>
<dbReference type="FunFam" id="1.10.3720.10:FF:000003">
    <property type="entry name" value="Aliphatic sulfonate ABC transporter permease"/>
    <property type="match status" value="1"/>
</dbReference>
<dbReference type="GO" id="GO:0042918">
    <property type="term" value="P:alkanesulfonate transmembrane transport"/>
    <property type="evidence" value="ECO:0007669"/>
    <property type="project" value="UniProtKB-ARBA"/>
</dbReference>
<dbReference type="PROSITE" id="PS50928">
    <property type="entry name" value="ABC_TM1"/>
    <property type="match status" value="1"/>
</dbReference>
<dbReference type="SUPFAM" id="SSF161098">
    <property type="entry name" value="MetI-like"/>
    <property type="match status" value="1"/>
</dbReference>
<evidence type="ECO:0000256" key="7">
    <source>
        <dbReference type="RuleBase" id="RU363032"/>
    </source>
</evidence>
<keyword evidence="10" id="KW-1185">Reference proteome</keyword>
<comment type="similarity">
    <text evidence="7">Belongs to the binding-protein-dependent transport system permease family.</text>
</comment>
<reference evidence="9" key="2">
    <citation type="submission" date="2020-09" db="EMBL/GenBank/DDBJ databases">
        <authorList>
            <person name="Sun Q."/>
            <person name="Zhou Y."/>
        </authorList>
    </citation>
    <scope>NUCLEOTIDE SEQUENCE</scope>
    <source>
        <strain evidence="9">CGMCC 1.12785</strain>
    </source>
</reference>
<evidence type="ECO:0000256" key="6">
    <source>
        <dbReference type="ARBA" id="ARBA00023136"/>
    </source>
</evidence>
<feature type="transmembrane region" description="Helical" evidence="7">
    <location>
        <begin position="114"/>
        <end position="133"/>
    </location>
</feature>
<dbReference type="PANTHER" id="PTHR30151">
    <property type="entry name" value="ALKANE SULFONATE ABC TRANSPORTER-RELATED, MEMBRANE SUBUNIT"/>
    <property type="match status" value="1"/>
</dbReference>
<proteinExistence type="inferred from homology"/>
<feature type="transmembrane region" description="Helical" evidence="7">
    <location>
        <begin position="179"/>
        <end position="196"/>
    </location>
</feature>
<feature type="domain" description="ABC transmembrane type-1" evidence="8">
    <location>
        <begin position="69"/>
        <end position="257"/>
    </location>
</feature>
<dbReference type="Gene3D" id="1.10.3720.10">
    <property type="entry name" value="MetI-like"/>
    <property type="match status" value="1"/>
</dbReference>
<reference evidence="9" key="1">
    <citation type="journal article" date="2014" name="Int. J. Syst. Evol. Microbiol.">
        <title>Complete genome sequence of Corynebacterium casei LMG S-19264T (=DSM 44701T), isolated from a smear-ripened cheese.</title>
        <authorList>
            <consortium name="US DOE Joint Genome Institute (JGI-PGF)"/>
            <person name="Walter F."/>
            <person name="Albersmeier A."/>
            <person name="Kalinowski J."/>
            <person name="Ruckert C."/>
        </authorList>
    </citation>
    <scope>NUCLEOTIDE SEQUENCE</scope>
    <source>
        <strain evidence="9">CGMCC 1.12785</strain>
    </source>
</reference>
<dbReference type="RefSeq" id="WP_188549343.1">
    <property type="nucleotide sequence ID" value="NZ_BMFY01000002.1"/>
</dbReference>
<sequence length="270" mass="28424">MSQATPSRRSVPGHTGIGPGLFLLLSWTVIATVFAAWTAVTALGLAPAALPSPTAVWARGEALFRSGALGAALLASLGRVAAGVALGTFTGLLLGVGAGLSRYGEALVDRPMQMLRVVPFTALTPLFVLALGVGEPMKIIVIAYAVAIPLYINTFAGIRDVDRNLVDVARVYRLSRARIAGQVLLLGALPQVLTGLRFSLGIAWVALVTVEVIGTRTGLGFLLEQGQQYARPETVLLVIVVYGVLGALTDSLVKLLERRLLRWRNAYSGG</sequence>
<feature type="transmembrane region" description="Helical" evidence="7">
    <location>
        <begin position="139"/>
        <end position="158"/>
    </location>
</feature>
<name>A0A8J2TVU7_9MICO</name>
<dbReference type="CDD" id="cd06261">
    <property type="entry name" value="TM_PBP2"/>
    <property type="match status" value="1"/>
</dbReference>
<feature type="transmembrane region" description="Helical" evidence="7">
    <location>
        <begin position="68"/>
        <end position="94"/>
    </location>
</feature>